<dbReference type="InterPro" id="IPR002123">
    <property type="entry name" value="Plipid/glycerol_acylTrfase"/>
</dbReference>
<name>A0A3B0C333_9FLAO</name>
<evidence type="ECO:0000256" key="1">
    <source>
        <dbReference type="SAM" id="Phobius"/>
    </source>
</evidence>
<proteinExistence type="predicted"/>
<feature type="transmembrane region" description="Helical" evidence="1">
    <location>
        <begin position="266"/>
        <end position="283"/>
    </location>
</feature>
<dbReference type="GO" id="GO:0004366">
    <property type="term" value="F:glycerol-3-phosphate O-acyltransferase activity"/>
    <property type="evidence" value="ECO:0007669"/>
    <property type="project" value="TreeGrafter"/>
</dbReference>
<accession>A0A3B0C333</accession>
<reference evidence="3 4" key="1">
    <citation type="submission" date="2018-10" db="EMBL/GenBank/DDBJ databases">
        <title>Ulvibacterium marinum gen. nov., sp. nov., a novel marine bacterium of the family Flavobacteriaceae, isolated from a culture of the green alga Ulva prolifera.</title>
        <authorList>
            <person name="Zhang Z."/>
        </authorList>
    </citation>
    <scope>NUCLEOTIDE SEQUENCE [LARGE SCALE GENOMIC DNA]</scope>
    <source>
        <strain evidence="3 4">CCMM003</strain>
    </source>
</reference>
<keyword evidence="1" id="KW-0812">Transmembrane</keyword>
<organism evidence="3 4">
    <name type="scientific">Ulvibacterium marinum</name>
    <dbReference type="NCBI Taxonomy" id="2419782"/>
    <lineage>
        <taxon>Bacteria</taxon>
        <taxon>Pseudomonadati</taxon>
        <taxon>Bacteroidota</taxon>
        <taxon>Flavobacteriia</taxon>
        <taxon>Flavobacteriales</taxon>
        <taxon>Flavobacteriaceae</taxon>
        <taxon>Ulvibacterium</taxon>
    </lineage>
</organism>
<dbReference type="Proteomes" id="UP000276603">
    <property type="component" value="Unassembled WGS sequence"/>
</dbReference>
<dbReference type="SMART" id="SM00563">
    <property type="entry name" value="PlsC"/>
    <property type="match status" value="1"/>
</dbReference>
<keyword evidence="1" id="KW-0472">Membrane</keyword>
<dbReference type="InterPro" id="IPR052744">
    <property type="entry name" value="GPAT/DAPAT"/>
</dbReference>
<feature type="transmembrane region" description="Helical" evidence="1">
    <location>
        <begin position="311"/>
        <end position="339"/>
    </location>
</feature>
<dbReference type="PANTHER" id="PTHR31605">
    <property type="entry name" value="GLYCEROL-3-PHOSPHATE O-ACYLTRANSFERASE 1"/>
    <property type="match status" value="1"/>
</dbReference>
<keyword evidence="4" id="KW-1185">Reference proteome</keyword>
<dbReference type="EMBL" id="RBCJ01000003">
    <property type="protein sequence ID" value="RKN79972.1"/>
    <property type="molecule type" value="Genomic_DNA"/>
</dbReference>
<dbReference type="GO" id="GO:0016287">
    <property type="term" value="F:glycerone-phosphate O-acyltransferase activity"/>
    <property type="evidence" value="ECO:0007669"/>
    <property type="project" value="TreeGrafter"/>
</dbReference>
<dbReference type="GO" id="GO:0008654">
    <property type="term" value="P:phospholipid biosynthetic process"/>
    <property type="evidence" value="ECO:0007669"/>
    <property type="project" value="TreeGrafter"/>
</dbReference>
<comment type="caution">
    <text evidence="3">The sequence shown here is derived from an EMBL/GenBank/DDBJ whole genome shotgun (WGS) entry which is preliminary data.</text>
</comment>
<dbReference type="Pfam" id="PF01553">
    <property type="entry name" value="Acyltransferase"/>
    <property type="match status" value="1"/>
</dbReference>
<protein>
    <submittedName>
        <fullName evidence="3">Glycerol acyltransferase</fullName>
    </submittedName>
</protein>
<dbReference type="SUPFAM" id="SSF69593">
    <property type="entry name" value="Glycerol-3-phosphate (1)-acyltransferase"/>
    <property type="match status" value="1"/>
</dbReference>
<dbReference type="AlphaFoldDB" id="A0A3B0C333"/>
<evidence type="ECO:0000313" key="4">
    <source>
        <dbReference type="Proteomes" id="UP000276603"/>
    </source>
</evidence>
<dbReference type="PANTHER" id="PTHR31605:SF0">
    <property type="entry name" value="GLYCEROL-3-PHOSPHATE O-ACYLTRANSFERASE 1"/>
    <property type="match status" value="1"/>
</dbReference>
<keyword evidence="3" id="KW-0012">Acyltransferase</keyword>
<keyword evidence="1" id="KW-1133">Transmembrane helix</keyword>
<dbReference type="CDD" id="cd07992">
    <property type="entry name" value="LPLAT_AAK14816-like"/>
    <property type="match status" value="1"/>
</dbReference>
<sequence length="349" mass="40752">MDLKKIGYYLIKFWIQNGLHQYFSKIKVHGLENVPKDKPVLFLANHQSALLDVLLVAVDCNRKPYFLTRADVFKKPLLKKFFGFLQMIPIYRIRDGRESLKNNTEVFDHCAHLLGDEKAILMFPEANHNLKRRVRPLSKGFTRIVFAALQQNPNLDIRLVPIGLNYQNAEGFPDSVAIYFGQDISVQQFYDASNLISSTHIIKQRVSEALKTLTTHIEDEDLYDAIIRHLDKNRTDYLDPTKVNSKLKTLKPLETQTHVKRKREKGFLQIAFYIFNFPIILLWKTMVKPRVWEPEFTATIRFGFALMAYPLYYAFLFIVLMILYAPLTAFIIVLGIFLFNLGYVKLRVR</sequence>
<evidence type="ECO:0000313" key="3">
    <source>
        <dbReference type="EMBL" id="RKN79972.1"/>
    </source>
</evidence>
<gene>
    <name evidence="3" type="ORF">D7Z94_17125</name>
</gene>
<feature type="domain" description="Phospholipid/glycerol acyltransferase" evidence="2">
    <location>
        <begin position="40"/>
        <end position="167"/>
    </location>
</feature>
<keyword evidence="3" id="KW-0808">Transferase</keyword>
<evidence type="ECO:0000259" key="2">
    <source>
        <dbReference type="SMART" id="SM00563"/>
    </source>
</evidence>